<dbReference type="EMBL" id="LKAM01000006">
    <property type="protein sequence ID" value="KUM48101.1"/>
    <property type="molecule type" value="Genomic_DNA"/>
</dbReference>
<keyword evidence="1" id="KW-0812">Transmembrane</keyword>
<feature type="transmembrane region" description="Helical" evidence="1">
    <location>
        <begin position="26"/>
        <end position="45"/>
    </location>
</feature>
<organism evidence="2">
    <name type="scientific">Picea glauca</name>
    <name type="common">White spruce</name>
    <name type="synonym">Pinus glauca</name>
    <dbReference type="NCBI Taxonomy" id="3330"/>
    <lineage>
        <taxon>Eukaryota</taxon>
        <taxon>Viridiplantae</taxon>
        <taxon>Streptophyta</taxon>
        <taxon>Embryophyta</taxon>
        <taxon>Tracheophyta</taxon>
        <taxon>Spermatophyta</taxon>
        <taxon>Pinopsida</taxon>
        <taxon>Pinidae</taxon>
        <taxon>Conifers I</taxon>
        <taxon>Pinales</taxon>
        <taxon>Pinaceae</taxon>
        <taxon>Picea</taxon>
    </lineage>
</organism>
<proteinExistence type="predicted"/>
<keyword evidence="2" id="KW-0496">Mitochondrion</keyword>
<dbReference type="AlphaFoldDB" id="A0A101LZ98"/>
<gene>
    <name evidence="2" type="ORF">ABT39_MTgene5097</name>
</gene>
<evidence type="ECO:0000256" key="1">
    <source>
        <dbReference type="SAM" id="Phobius"/>
    </source>
</evidence>
<keyword evidence="1" id="KW-1133">Transmembrane helix</keyword>
<geneLocation type="mitochondrion" evidence="2"/>
<protein>
    <submittedName>
        <fullName evidence="2">Uncharacterized protein</fullName>
    </submittedName>
</protein>
<accession>A0A101LZ98</accession>
<keyword evidence="1" id="KW-0472">Membrane</keyword>
<name>A0A101LZ98_PICGL</name>
<sequence>MVSELQCLVRSLSYSERMVHNTVVGVGWKVALLFLLLVGVGGIDCHSSSIGRLAMDR</sequence>
<reference evidence="2" key="1">
    <citation type="journal article" date="2015" name="Genome Biol. Evol.">
        <title>Organellar Genomes of White Spruce (Picea glauca): Assembly and Annotation.</title>
        <authorList>
            <person name="Jackman S.D."/>
            <person name="Warren R.L."/>
            <person name="Gibb E.A."/>
            <person name="Vandervalk B.P."/>
            <person name="Mohamadi H."/>
            <person name="Chu J."/>
            <person name="Raymond A."/>
            <person name="Pleasance S."/>
            <person name="Coope R."/>
            <person name="Wildung M.R."/>
            <person name="Ritland C.E."/>
            <person name="Bousquet J."/>
            <person name="Jones S.J."/>
            <person name="Bohlmann J."/>
            <person name="Birol I."/>
        </authorList>
    </citation>
    <scope>NUCLEOTIDE SEQUENCE [LARGE SCALE GENOMIC DNA]</scope>
    <source>
        <tissue evidence="2">Flushing bud</tissue>
    </source>
</reference>
<evidence type="ECO:0000313" key="2">
    <source>
        <dbReference type="EMBL" id="KUM48101.1"/>
    </source>
</evidence>
<comment type="caution">
    <text evidence="2">The sequence shown here is derived from an EMBL/GenBank/DDBJ whole genome shotgun (WGS) entry which is preliminary data.</text>
</comment>